<dbReference type="Gene3D" id="3.40.462.20">
    <property type="match status" value="1"/>
</dbReference>
<dbReference type="Pfam" id="PF08031">
    <property type="entry name" value="BBE"/>
    <property type="match status" value="1"/>
</dbReference>
<dbReference type="InterPro" id="IPR012951">
    <property type="entry name" value="BBE"/>
</dbReference>
<organism evidence="7 8">
    <name type="scientific">Phanerochaete sordida</name>
    <dbReference type="NCBI Taxonomy" id="48140"/>
    <lineage>
        <taxon>Eukaryota</taxon>
        <taxon>Fungi</taxon>
        <taxon>Dikarya</taxon>
        <taxon>Basidiomycota</taxon>
        <taxon>Agaricomycotina</taxon>
        <taxon>Agaricomycetes</taxon>
        <taxon>Polyporales</taxon>
        <taxon>Phanerochaetaceae</taxon>
        <taxon>Phanerochaete</taxon>
    </lineage>
</organism>
<sequence>MTDFESFRKSFKGDVVTAKDEGYEQAIARWALNAVRRARIVAYVKDAEDVATALKYAKANEIKIAICGGGHSPNGASSSEDGLIIDLSRYLNGVKVDPEKKLAYVQGGAKWGAVDKATMAHGLAMVAGTVSHTGVGGLTVGGGYGWLSPEHGLTIDHVRQATVVTADGAIRTANKTENPDLFWGIRGGGSNFGVVTEFVFQLYPQRKTVFGGPVIFGRDKLLDVAQLIDEWYPKASPKEAMHAIMGRAPDGTPALTLLTFYNGSEADGRQAYKTFTDLGPVADMRGEMPYETWNSMMDAFTPPGKCCWMRGVLTDDATKIITYDAFDKVMDLFKDGPFRGSIGLEFLPHGKINSIPKEETPYRRNLPGNGICLVMWDEHKPELEVKAKKLVDELSSMVKVPGMAYGNFSPDTEALPTAEGIVKPSRAKELFGENYPKMQQVKKKYDPDMMFNKWFVVHPVTD</sequence>
<dbReference type="Pfam" id="PF01565">
    <property type="entry name" value="FAD_binding_4"/>
    <property type="match status" value="1"/>
</dbReference>
<dbReference type="PANTHER" id="PTHR42973:SF39">
    <property type="entry name" value="FAD-BINDING PCMH-TYPE DOMAIN-CONTAINING PROTEIN"/>
    <property type="match status" value="1"/>
</dbReference>
<dbReference type="InterPro" id="IPR016167">
    <property type="entry name" value="FAD-bd_PCMH_sub1"/>
</dbReference>
<gene>
    <name evidence="7" type="ORF">PsYK624_020860</name>
</gene>
<dbReference type="PROSITE" id="PS51387">
    <property type="entry name" value="FAD_PCMH"/>
    <property type="match status" value="1"/>
</dbReference>
<dbReference type="InterPro" id="IPR036318">
    <property type="entry name" value="FAD-bd_PCMH-like_sf"/>
</dbReference>
<evidence type="ECO:0000259" key="6">
    <source>
        <dbReference type="PROSITE" id="PS51387"/>
    </source>
</evidence>
<comment type="caution">
    <text evidence="7">The sequence shown here is derived from an EMBL/GenBank/DDBJ whole genome shotgun (WGS) entry which is preliminary data.</text>
</comment>
<keyword evidence="8" id="KW-1185">Reference proteome</keyword>
<dbReference type="GO" id="GO:0071949">
    <property type="term" value="F:FAD binding"/>
    <property type="evidence" value="ECO:0007669"/>
    <property type="project" value="InterPro"/>
</dbReference>
<dbReference type="OrthoDB" id="415825at2759"/>
<comment type="similarity">
    <text evidence="2">Belongs to the oxygen-dependent FAD-linked oxidoreductase family.</text>
</comment>
<dbReference type="GO" id="GO:0016491">
    <property type="term" value="F:oxidoreductase activity"/>
    <property type="evidence" value="ECO:0007669"/>
    <property type="project" value="UniProtKB-KW"/>
</dbReference>
<dbReference type="SUPFAM" id="SSF56176">
    <property type="entry name" value="FAD-binding/transporter-associated domain-like"/>
    <property type="match status" value="1"/>
</dbReference>
<dbReference type="Gene3D" id="3.30.43.10">
    <property type="entry name" value="Uridine Diphospho-n-acetylenolpyruvylglucosamine Reductase, domain 2"/>
    <property type="match status" value="1"/>
</dbReference>
<dbReference type="InterPro" id="IPR006094">
    <property type="entry name" value="Oxid_FAD_bind_N"/>
</dbReference>
<dbReference type="InterPro" id="IPR016166">
    <property type="entry name" value="FAD-bd_PCMH"/>
</dbReference>
<dbReference type="Proteomes" id="UP000703269">
    <property type="component" value="Unassembled WGS sequence"/>
</dbReference>
<comment type="cofactor">
    <cofactor evidence="1">
        <name>FAD</name>
        <dbReference type="ChEBI" id="CHEBI:57692"/>
    </cofactor>
</comment>
<proteinExistence type="inferred from homology"/>
<evidence type="ECO:0000256" key="3">
    <source>
        <dbReference type="ARBA" id="ARBA00022630"/>
    </source>
</evidence>
<evidence type="ECO:0000256" key="1">
    <source>
        <dbReference type="ARBA" id="ARBA00001974"/>
    </source>
</evidence>
<keyword evidence="5" id="KW-0560">Oxidoreductase</keyword>
<dbReference type="InterPro" id="IPR050416">
    <property type="entry name" value="FAD-linked_Oxidoreductase"/>
</dbReference>
<accession>A0A9P3L8E2</accession>
<evidence type="ECO:0000256" key="4">
    <source>
        <dbReference type="ARBA" id="ARBA00022827"/>
    </source>
</evidence>
<evidence type="ECO:0000256" key="5">
    <source>
        <dbReference type="ARBA" id="ARBA00023002"/>
    </source>
</evidence>
<keyword evidence="3" id="KW-0285">Flavoprotein</keyword>
<dbReference type="PANTHER" id="PTHR42973">
    <property type="entry name" value="BINDING OXIDOREDUCTASE, PUTATIVE (AFU_ORTHOLOGUE AFUA_1G17690)-RELATED"/>
    <property type="match status" value="1"/>
</dbReference>
<keyword evidence="4" id="KW-0274">FAD</keyword>
<protein>
    <submittedName>
        <fullName evidence="7">FAD-binding oxidoreductase</fullName>
    </submittedName>
</protein>
<evidence type="ECO:0000256" key="2">
    <source>
        <dbReference type="ARBA" id="ARBA00005466"/>
    </source>
</evidence>
<reference evidence="7 8" key="1">
    <citation type="submission" date="2021-08" db="EMBL/GenBank/DDBJ databases">
        <title>Draft Genome Sequence of Phanerochaete sordida strain YK-624.</title>
        <authorList>
            <person name="Mori T."/>
            <person name="Dohra H."/>
            <person name="Suzuki T."/>
            <person name="Kawagishi H."/>
            <person name="Hirai H."/>
        </authorList>
    </citation>
    <scope>NUCLEOTIDE SEQUENCE [LARGE SCALE GENOMIC DNA]</scope>
    <source>
        <strain evidence="7 8">YK-624</strain>
    </source>
</reference>
<evidence type="ECO:0000313" key="7">
    <source>
        <dbReference type="EMBL" id="GJE86006.1"/>
    </source>
</evidence>
<feature type="domain" description="FAD-binding PCMH-type" evidence="6">
    <location>
        <begin position="33"/>
        <end position="205"/>
    </location>
</feature>
<evidence type="ECO:0000313" key="8">
    <source>
        <dbReference type="Proteomes" id="UP000703269"/>
    </source>
</evidence>
<dbReference type="Gene3D" id="3.30.465.10">
    <property type="match status" value="1"/>
</dbReference>
<dbReference type="EMBL" id="BPQB01000003">
    <property type="protein sequence ID" value="GJE86006.1"/>
    <property type="molecule type" value="Genomic_DNA"/>
</dbReference>
<dbReference type="AlphaFoldDB" id="A0A9P3L8E2"/>
<name>A0A9P3L8E2_9APHY</name>
<dbReference type="InterPro" id="IPR016169">
    <property type="entry name" value="FAD-bd_PCMH_sub2"/>
</dbReference>